<dbReference type="PANTHER" id="PTHR24260">
    <property type="match status" value="1"/>
</dbReference>
<evidence type="ECO:0000256" key="6">
    <source>
        <dbReference type="ARBA" id="ARBA00023157"/>
    </source>
</evidence>
<dbReference type="GO" id="GO:0006508">
    <property type="term" value="P:proteolysis"/>
    <property type="evidence" value="ECO:0007669"/>
    <property type="project" value="InterPro"/>
</dbReference>
<evidence type="ECO:0000256" key="2">
    <source>
        <dbReference type="ARBA" id="ARBA00022525"/>
    </source>
</evidence>
<protein>
    <recommendedName>
        <fullName evidence="10">Peptidase S1 domain-containing protein</fullName>
    </recommendedName>
</protein>
<dbReference type="GO" id="GO:0045087">
    <property type="term" value="P:innate immune response"/>
    <property type="evidence" value="ECO:0007669"/>
    <property type="project" value="UniProtKB-KW"/>
</dbReference>
<dbReference type="InterPro" id="IPR043504">
    <property type="entry name" value="Peptidase_S1_PA_chymotrypsin"/>
</dbReference>
<feature type="signal peptide" evidence="9">
    <location>
        <begin position="1"/>
        <end position="22"/>
    </location>
</feature>
<dbReference type="PROSITE" id="PS00134">
    <property type="entry name" value="TRYPSIN_HIS"/>
    <property type="match status" value="1"/>
</dbReference>
<dbReference type="PROSITE" id="PS50240">
    <property type="entry name" value="TRYPSIN_DOM"/>
    <property type="match status" value="1"/>
</dbReference>
<evidence type="ECO:0000256" key="7">
    <source>
        <dbReference type="ARBA" id="ARBA00023180"/>
    </source>
</evidence>
<keyword evidence="7" id="KW-0325">Glycoprotein</keyword>
<dbReference type="InterPro" id="IPR001254">
    <property type="entry name" value="Trypsin_dom"/>
</dbReference>
<feature type="chain" id="PRO_5008139558" description="Peptidase S1 domain-containing protein" evidence="9">
    <location>
        <begin position="23"/>
        <end position="798"/>
    </location>
</feature>
<dbReference type="GO" id="GO:0004252">
    <property type="term" value="F:serine-type endopeptidase activity"/>
    <property type="evidence" value="ECO:0007669"/>
    <property type="project" value="InterPro"/>
</dbReference>
<keyword evidence="6" id="KW-1015">Disulfide bond</keyword>
<name>A0A182VB34_ANOME</name>
<accession>A0A182VB34</accession>
<dbReference type="Pfam" id="PF00089">
    <property type="entry name" value="Trypsin"/>
    <property type="match status" value="3"/>
</dbReference>
<dbReference type="InterPro" id="IPR018114">
    <property type="entry name" value="TRYPSIN_HIS"/>
</dbReference>
<evidence type="ECO:0000256" key="8">
    <source>
        <dbReference type="ARBA" id="ARBA00024195"/>
    </source>
</evidence>
<proteinExistence type="inferred from homology"/>
<evidence type="ECO:0000256" key="3">
    <source>
        <dbReference type="ARBA" id="ARBA00022588"/>
    </source>
</evidence>
<evidence type="ECO:0000259" key="10">
    <source>
        <dbReference type="PROSITE" id="PS50240"/>
    </source>
</evidence>
<dbReference type="VEuPathDB" id="VectorBase:AMEM21_009134"/>
<dbReference type="STRING" id="30066.A0A182VB34"/>
<keyword evidence="5" id="KW-0391">Immunity</keyword>
<dbReference type="InterPro" id="IPR001314">
    <property type="entry name" value="Peptidase_S1A"/>
</dbReference>
<comment type="subcellular location">
    <subcellularLocation>
        <location evidence="1">Secreted</location>
    </subcellularLocation>
</comment>
<keyword evidence="2" id="KW-0964">Secreted</keyword>
<dbReference type="InterPro" id="IPR051333">
    <property type="entry name" value="CLIP_Serine_Protease"/>
</dbReference>
<dbReference type="PANTHER" id="PTHR24260:SF147">
    <property type="entry name" value="EG:BACR7A4.3 PROTEIN-RELATED"/>
    <property type="match status" value="1"/>
</dbReference>
<comment type="similarity">
    <text evidence="8">Belongs to the peptidase S1 family. CLIP subfamily.</text>
</comment>
<dbReference type="VEuPathDB" id="VectorBase:AMEM011928"/>
<dbReference type="InterPro" id="IPR009003">
    <property type="entry name" value="Peptidase_S1_PA"/>
</dbReference>
<dbReference type="PRINTS" id="PR00722">
    <property type="entry name" value="CHYMOTRYPSIN"/>
</dbReference>
<evidence type="ECO:0000313" key="11">
    <source>
        <dbReference type="EnsemblMetazoa" id="AMEM011928-PA"/>
    </source>
</evidence>
<evidence type="ECO:0000313" key="12">
    <source>
        <dbReference type="Proteomes" id="UP000075903"/>
    </source>
</evidence>
<evidence type="ECO:0000256" key="4">
    <source>
        <dbReference type="ARBA" id="ARBA00022729"/>
    </source>
</evidence>
<dbReference type="Proteomes" id="UP000075903">
    <property type="component" value="Unassembled WGS sequence"/>
</dbReference>
<reference evidence="11" key="1">
    <citation type="submission" date="2020-05" db="UniProtKB">
        <authorList>
            <consortium name="EnsemblMetazoa"/>
        </authorList>
    </citation>
    <scope>IDENTIFICATION</scope>
    <source>
        <strain evidence="11">MAF</strain>
    </source>
</reference>
<dbReference type="SUPFAM" id="SSF50494">
    <property type="entry name" value="Trypsin-like serine proteases"/>
    <property type="match status" value="3"/>
</dbReference>
<evidence type="ECO:0000256" key="5">
    <source>
        <dbReference type="ARBA" id="ARBA00022859"/>
    </source>
</evidence>
<dbReference type="GO" id="GO:0005576">
    <property type="term" value="C:extracellular region"/>
    <property type="evidence" value="ECO:0007669"/>
    <property type="project" value="UniProtKB-SubCell"/>
</dbReference>
<organism evidence="11 12">
    <name type="scientific">Anopheles merus</name>
    <name type="common">Mosquito</name>
    <dbReference type="NCBI Taxonomy" id="30066"/>
    <lineage>
        <taxon>Eukaryota</taxon>
        <taxon>Metazoa</taxon>
        <taxon>Ecdysozoa</taxon>
        <taxon>Arthropoda</taxon>
        <taxon>Hexapoda</taxon>
        <taxon>Insecta</taxon>
        <taxon>Pterygota</taxon>
        <taxon>Neoptera</taxon>
        <taxon>Endopterygota</taxon>
        <taxon>Diptera</taxon>
        <taxon>Nematocera</taxon>
        <taxon>Culicoidea</taxon>
        <taxon>Culicidae</taxon>
        <taxon>Anophelinae</taxon>
        <taxon>Anopheles</taxon>
    </lineage>
</organism>
<dbReference type="FunFam" id="2.40.10.10:FF:000028">
    <property type="entry name" value="Serine protease easter"/>
    <property type="match status" value="1"/>
</dbReference>
<keyword evidence="3" id="KW-0399">Innate immunity</keyword>
<feature type="domain" description="Peptidase S1" evidence="10">
    <location>
        <begin position="60"/>
        <end position="495"/>
    </location>
</feature>
<evidence type="ECO:0000256" key="9">
    <source>
        <dbReference type="SAM" id="SignalP"/>
    </source>
</evidence>
<keyword evidence="12" id="KW-1185">Reference proteome</keyword>
<dbReference type="Gene3D" id="2.40.10.10">
    <property type="entry name" value="Trypsin-like serine proteases"/>
    <property type="match status" value="3"/>
</dbReference>
<dbReference type="AlphaFoldDB" id="A0A182VB34"/>
<sequence length="798" mass="90636">MLCIQQSVVIVFALLLNRFSNGDRTFMAYMENELNRKQTMMPNVRESLDDCHMRYYKHSLVESSYPVFQRPHQKMSDFPHLGRIGWTGTDGTVRWNCSGTLVWENFILTSARCTSDGNSMAPDVVRLGDPGKIQEIKIAEAVRHPEYREGIMQHDIALLRLQSKVELSSTVVPACLWNNEDLKFHVFDLAGWSGSDASDVVKAQVRPTLDGCDRMQKWKFKEAECALRYVHLRQYQKQVLIEKTDTLDVVTPARRRLEPRYTDAMVEIRFGGYSVSREDCYGLIIDEDTVLTLAQCTTNHGKRATFVMYMGNERNTVVKHYNHPGYREGQYYNNIGLLKVRSRFVFFGSFVPFCIWHESDLADSIVELTGHGRRDLNYFSLHNASVDVFEPQNFQLVARANVLPINKCSYPEEFSSNLSNGLTGEHLCFGNEAYLVPETCQQAAGGPIGGKKFKFNKQFRYAYALNSFGRDCGFGRAAVGVRLSSHIGWLQSVLLPDYRKDSGSVHFLHSELEENDTCRHVDGAAGLCVEATRCPKIRYDFSANRRVVFCQTSTVVCCPYENMLNETTASGRELDECADRIKASSGSTNEAQFDSDGTTDSYVYPTAMYNRDCEALEEGLSSNQLCVDVQLHDTKVSVGDLLFWSEVMDDGTQVQYLVGIMSHVTTGDRTVNVHSRISSYYKYGKTSMIKPAFGQPTYLREFAHMAAIGWTQPDGTITWNCGGSLIWENYILTAAHCVEDAQQNAPDVARFGDLDLFNATDDQYAQQLKIVEIIRHPEHRHRNRYHDIALMRLEREVV</sequence>
<keyword evidence="4 9" id="KW-0732">Signal</keyword>
<evidence type="ECO:0000256" key="1">
    <source>
        <dbReference type="ARBA" id="ARBA00004613"/>
    </source>
</evidence>
<dbReference type="SMART" id="SM00020">
    <property type="entry name" value="Tryp_SPc"/>
    <property type="match status" value="1"/>
</dbReference>
<dbReference type="EnsemblMetazoa" id="AMEM011928-RA">
    <property type="protein sequence ID" value="AMEM011928-PA"/>
    <property type="gene ID" value="AMEM011928"/>
</dbReference>